<keyword evidence="12" id="KW-1185">Reference proteome</keyword>
<dbReference type="PANTHER" id="PTHR30151:SF38">
    <property type="entry name" value="ALIPHATIC SULFONATES TRANSPORT PERMEASE PROTEIN SSUC-RELATED"/>
    <property type="match status" value="1"/>
</dbReference>
<keyword evidence="4" id="KW-1003">Cell membrane</keyword>
<dbReference type="SUPFAM" id="SSF161098">
    <property type="entry name" value="MetI-like"/>
    <property type="match status" value="1"/>
</dbReference>
<keyword evidence="5 9" id="KW-0812">Transmembrane</keyword>
<evidence type="ECO:0000256" key="4">
    <source>
        <dbReference type="ARBA" id="ARBA00022475"/>
    </source>
</evidence>
<evidence type="ECO:0000256" key="6">
    <source>
        <dbReference type="ARBA" id="ARBA00022989"/>
    </source>
</evidence>
<dbReference type="PROSITE" id="PS50928">
    <property type="entry name" value="ABC_TM1"/>
    <property type="match status" value="1"/>
</dbReference>
<dbReference type="RefSeq" id="WP_203194087.1">
    <property type="nucleotide sequence ID" value="NZ_CP063362.1"/>
</dbReference>
<dbReference type="FunFam" id="1.10.3720.10:FF:000003">
    <property type="entry name" value="Aliphatic sulfonate ABC transporter permease"/>
    <property type="match status" value="1"/>
</dbReference>
<feature type="transmembrane region" description="Helical" evidence="9">
    <location>
        <begin position="165"/>
        <end position="184"/>
    </location>
</feature>
<evidence type="ECO:0000256" key="8">
    <source>
        <dbReference type="ARBA" id="ARBA00056719"/>
    </source>
</evidence>
<evidence type="ECO:0000256" key="7">
    <source>
        <dbReference type="ARBA" id="ARBA00023136"/>
    </source>
</evidence>
<dbReference type="EMBL" id="CP063362">
    <property type="protein sequence ID" value="QRG07175.1"/>
    <property type="molecule type" value="Genomic_DNA"/>
</dbReference>
<feature type="transmembrane region" description="Helical" evidence="9">
    <location>
        <begin position="260"/>
        <end position="282"/>
    </location>
</feature>
<dbReference type="Pfam" id="PF00528">
    <property type="entry name" value="BPD_transp_1"/>
    <property type="match status" value="1"/>
</dbReference>
<evidence type="ECO:0000256" key="2">
    <source>
        <dbReference type="ARBA" id="ARBA00009306"/>
    </source>
</evidence>
<dbReference type="CDD" id="cd06261">
    <property type="entry name" value="TM_PBP2"/>
    <property type="match status" value="1"/>
</dbReference>
<evidence type="ECO:0000259" key="10">
    <source>
        <dbReference type="PROSITE" id="PS50928"/>
    </source>
</evidence>
<evidence type="ECO:0000256" key="3">
    <source>
        <dbReference type="ARBA" id="ARBA00022448"/>
    </source>
</evidence>
<reference evidence="11 12" key="1">
    <citation type="submission" date="2020-10" db="EMBL/GenBank/DDBJ databases">
        <title>Degradation of 1,4-Dioxane by Xanthobacter sp. YN2, via a Novel Group-2 Soluble Di-Iron Monooxygenase.</title>
        <authorList>
            <person name="Ma F."/>
            <person name="Wang Y."/>
            <person name="Yang J."/>
            <person name="Guo H."/>
            <person name="Su D."/>
            <person name="Yu L."/>
        </authorList>
    </citation>
    <scope>NUCLEOTIDE SEQUENCE [LARGE SCALE GENOMIC DNA]</scope>
    <source>
        <strain evidence="11 12">YN2</strain>
    </source>
</reference>
<feature type="transmembrane region" description="Helical" evidence="9">
    <location>
        <begin position="205"/>
        <end position="226"/>
    </location>
</feature>
<keyword evidence="6 9" id="KW-1133">Transmembrane helix</keyword>
<dbReference type="InterPro" id="IPR000515">
    <property type="entry name" value="MetI-like"/>
</dbReference>
<comment type="subcellular location">
    <subcellularLocation>
        <location evidence="1 9">Cell membrane</location>
        <topology evidence="1 9">Multi-pass membrane protein</topology>
    </subcellularLocation>
</comment>
<evidence type="ECO:0000313" key="12">
    <source>
        <dbReference type="Proteomes" id="UP000596427"/>
    </source>
</evidence>
<dbReference type="AlphaFoldDB" id="A0A974PQ96"/>
<proteinExistence type="inferred from homology"/>
<accession>A0A974PQ96</accession>
<feature type="domain" description="ABC transmembrane type-1" evidence="10">
    <location>
        <begin position="99"/>
        <end position="279"/>
    </location>
</feature>
<protein>
    <submittedName>
        <fullName evidence="11">ABC transporter permease</fullName>
    </submittedName>
</protein>
<keyword evidence="3 9" id="KW-0813">Transport</keyword>
<name>A0A974PQ96_9HYPH</name>
<comment type="function">
    <text evidence="8">Probably part of an ABC transporter complex. Probably responsible for the translocation of the substrate across the membrane.</text>
</comment>
<gene>
    <name evidence="11" type="ORF">EZH22_01650</name>
</gene>
<dbReference type="PANTHER" id="PTHR30151">
    <property type="entry name" value="ALKANE SULFONATE ABC TRANSPORTER-RELATED, MEMBRANE SUBUNIT"/>
    <property type="match status" value="1"/>
</dbReference>
<dbReference type="InterPro" id="IPR035906">
    <property type="entry name" value="MetI-like_sf"/>
</dbReference>
<evidence type="ECO:0000256" key="1">
    <source>
        <dbReference type="ARBA" id="ARBA00004651"/>
    </source>
</evidence>
<dbReference type="Gene3D" id="1.10.3720.10">
    <property type="entry name" value="MetI-like"/>
    <property type="match status" value="1"/>
</dbReference>
<evidence type="ECO:0000256" key="5">
    <source>
        <dbReference type="ARBA" id="ARBA00022692"/>
    </source>
</evidence>
<evidence type="ECO:0000313" key="11">
    <source>
        <dbReference type="EMBL" id="QRG07175.1"/>
    </source>
</evidence>
<feature type="transmembrane region" description="Helical" evidence="9">
    <location>
        <begin position="141"/>
        <end position="159"/>
    </location>
</feature>
<dbReference type="Proteomes" id="UP000596427">
    <property type="component" value="Chromosome"/>
</dbReference>
<dbReference type="GO" id="GO:0005886">
    <property type="term" value="C:plasma membrane"/>
    <property type="evidence" value="ECO:0007669"/>
    <property type="project" value="UniProtKB-SubCell"/>
</dbReference>
<dbReference type="GO" id="GO:0042918">
    <property type="term" value="P:alkanesulfonate transmembrane transport"/>
    <property type="evidence" value="ECO:0007669"/>
    <property type="project" value="UniProtKB-ARBA"/>
</dbReference>
<organism evidence="11 12">
    <name type="scientific">Xanthobacter dioxanivorans</name>
    <dbReference type="NCBI Taxonomy" id="2528964"/>
    <lineage>
        <taxon>Bacteria</taxon>
        <taxon>Pseudomonadati</taxon>
        <taxon>Pseudomonadota</taxon>
        <taxon>Alphaproteobacteria</taxon>
        <taxon>Hyphomicrobiales</taxon>
        <taxon>Xanthobacteraceae</taxon>
        <taxon>Xanthobacter</taxon>
    </lineage>
</organism>
<evidence type="ECO:0000256" key="9">
    <source>
        <dbReference type="RuleBase" id="RU363032"/>
    </source>
</evidence>
<feature type="transmembrane region" description="Helical" evidence="9">
    <location>
        <begin position="110"/>
        <end position="129"/>
    </location>
</feature>
<keyword evidence="7 9" id="KW-0472">Membrane</keyword>
<comment type="similarity">
    <text evidence="2 9">Belongs to the binding-protein-dependent transport system permease family.</text>
</comment>
<dbReference type="KEGG" id="xdi:EZH22_01650"/>
<sequence length="296" mass="31337">MTVQQPAPTFLASGAGQPPRGVKLDLVDLSPRAGQTLARSRFSKSARFASRALVPALLLAVWQASSNFGLVAPEVLPSPAEIIAAYAELIRTGELQAAIPASLARALTGLALGASVGLVLGLFAGLWRVGEELFDAPLQMLRTIPFIAMIPLFIIWFGIGEQAKIALIFGATIFPVYLNTYSGVRGVDQKLIEAARVFGLSHGRIATRVIIPTALPSILVGLRFAAGVSLLALVAAEQINARSGIGLILINANQNQRTDIIIAGIIVYALLGIAIDLVMRVVERLALPWRPSLVLA</sequence>